<dbReference type="Gene3D" id="2.60.40.680">
    <property type="match status" value="1"/>
</dbReference>
<dbReference type="PANTHER" id="PTHR43118">
    <property type="entry name" value="RHAMNOGALACTURONAN LYASE (EUROFUNG)"/>
    <property type="match status" value="1"/>
</dbReference>
<reference evidence="3 4" key="1">
    <citation type="submission" date="2018-07" db="EMBL/GenBank/DDBJ databases">
        <title>Genomic Encyclopedia of Type Strains, Phase III (KMG-III): the genomes of soil and plant-associated and newly described type strains.</title>
        <authorList>
            <person name="Whitman W."/>
        </authorList>
    </citation>
    <scope>NUCLEOTIDE SEQUENCE [LARGE SCALE GENOMIC DNA]</scope>
    <source>
        <strain evidence="3 4">CECT 8236</strain>
    </source>
</reference>
<dbReference type="GO" id="GO:0000272">
    <property type="term" value="P:polysaccharide catabolic process"/>
    <property type="evidence" value="ECO:0007669"/>
    <property type="project" value="InterPro"/>
</dbReference>
<dbReference type="CDD" id="cd08547">
    <property type="entry name" value="Type_II_cohesin"/>
    <property type="match status" value="1"/>
</dbReference>
<feature type="domain" description="Dockerin" evidence="2">
    <location>
        <begin position="977"/>
        <end position="1040"/>
    </location>
</feature>
<dbReference type="PANTHER" id="PTHR43118:SF1">
    <property type="entry name" value="RHAMNOGALACTURONAN LYASE (EUROFUNG)"/>
    <property type="match status" value="1"/>
</dbReference>
<name>A0A3D9IBN3_9BACL</name>
<dbReference type="Gene3D" id="1.10.1330.10">
    <property type="entry name" value="Dockerin domain"/>
    <property type="match status" value="1"/>
</dbReference>
<dbReference type="PROSITE" id="PS00018">
    <property type="entry name" value="EF_HAND_1"/>
    <property type="match status" value="1"/>
</dbReference>
<dbReference type="GO" id="GO:0004553">
    <property type="term" value="F:hydrolase activity, hydrolyzing O-glycosyl compounds"/>
    <property type="evidence" value="ECO:0007669"/>
    <property type="project" value="InterPro"/>
</dbReference>
<dbReference type="Gene3D" id="1.20.1270.90">
    <property type="entry name" value="AF1782-like"/>
    <property type="match status" value="1"/>
</dbReference>
<dbReference type="PROSITE" id="PS51766">
    <property type="entry name" value="DOCKERIN"/>
    <property type="match status" value="1"/>
</dbReference>
<evidence type="ECO:0000313" key="4">
    <source>
        <dbReference type="Proteomes" id="UP000256869"/>
    </source>
</evidence>
<sequence length="1040" mass="112878">MIFSSMTGIVAASVQTNQSTIKNGYQLEYLDRGLVAAKVTNGVFLSWRLLGNEVTGYSDEGLTGANFNVYRDGEKIATVTDSTNYLDAAGTVTSEYSVVSVVNDVEKETSDTVTPWANNYLDIPLKVPAPGQTPKGEAYTYSANDTSVGDVDGDGQYELFVKWDPSNSKDVSQKGYTGNEFIDCYTLEGKLLYRIDLGVNIRAGSHYTQFSVYDFDGDGKAEVMFKTAPGTKVIKYDEAGNVASERYITMLPEDIAAGYSNTDDYRYSADDYYDHLVRMFQDYQNHPEVVAGHWPATLEEAFRPLEALFTGSQAIPPMPVHQYPLSLADAQTLADYYIDVLAPKRSANNQLRTFEGFILSGPEYLSIFNGETGDEMETIRYKVGRTDDGLMWGDYALGRVEPGNRVDRYMSGIAFLDGKKPYSLVVRGVYTRVTMVAYSWNGEHLEEYWTVDSGWVPMTNPFFDNPHGRLGTNPGYEGLTTQGGHSMTAADVDSDGKQEIIYAASTIDDDGTVMYNSAGVMPVGSEAPGQTRRIGHGDMLHVADIDPDRPGLEIFMVHEGAASVPYGYTLRDALTGEIIYGAYTGRDTGRGMVGDINPNVRGLETWAVSLLSATGAPVSGGMPGTNMSIKWNADMTTQIVDGSGNSTPTIQQRYPTVSTVLTATGTRTNNSTKGNPNLVADIFGDWREELIVRTADSSALRIFESTSVTDHKLHTLMHDAQYRAQVAGQQTVYNQADYTSYYFAGDTDFSKVKVLDFWTPLVNEVTSGGILSGVDAVTSGQPFDITYGLQNIANEVIAQDITVSYDADTLEFIAPPTSLDEQKIVIANYDDKPGSVRILLVHLGDKQTEPNGNLIKLSFKAKQTAESGITSIAIDKLVNANGLGEESSISGSSHEVQIDVIDKSVLTDLIAEAHDVHDDAVEGSMGGQYPVGSKATLQTAIDDAKQIADDATSTQTQIEQAASELSAALQAFKALVIVSVPGDYNNDSNVSVGDLAIMVKAYGGTSSDANWNQIKHLDMNKDGVIDIADLVAIALLIFNK</sequence>
<dbReference type="InterPro" id="IPR041624">
    <property type="entry name" value="RGI_lyase"/>
</dbReference>
<gene>
    <name evidence="3" type="ORF">DFP95_10716</name>
</gene>
<organism evidence="3 4">
    <name type="scientific">Cohnella lupini</name>
    <dbReference type="NCBI Taxonomy" id="1294267"/>
    <lineage>
        <taxon>Bacteria</taxon>
        <taxon>Bacillati</taxon>
        <taxon>Bacillota</taxon>
        <taxon>Bacilli</taxon>
        <taxon>Bacillales</taxon>
        <taxon>Paenibacillaceae</taxon>
        <taxon>Cohnella</taxon>
    </lineage>
</organism>
<dbReference type="Pfam" id="PF00963">
    <property type="entry name" value="Cohesin"/>
    <property type="match status" value="1"/>
</dbReference>
<proteinExistence type="predicted"/>
<dbReference type="Pfam" id="PF18370">
    <property type="entry name" value="RGI_lyase"/>
    <property type="match status" value="1"/>
</dbReference>
<dbReference type="InterPro" id="IPR036439">
    <property type="entry name" value="Dockerin_dom_sf"/>
</dbReference>
<dbReference type="SUPFAM" id="SSF63446">
    <property type="entry name" value="Type I dockerin domain"/>
    <property type="match status" value="1"/>
</dbReference>
<dbReference type="Gene3D" id="2.60.40.10">
    <property type="entry name" value="Immunoglobulins"/>
    <property type="match status" value="1"/>
</dbReference>
<dbReference type="AlphaFoldDB" id="A0A3D9IBN3"/>
<dbReference type="EMBL" id="QRDY01000007">
    <property type="protein sequence ID" value="RED59178.1"/>
    <property type="molecule type" value="Genomic_DNA"/>
</dbReference>
<dbReference type="InterPro" id="IPR028994">
    <property type="entry name" value="Integrin_alpha_N"/>
</dbReference>
<dbReference type="InterPro" id="IPR002102">
    <property type="entry name" value="Cohesin_dom"/>
</dbReference>
<dbReference type="GO" id="GO:0005509">
    <property type="term" value="F:calcium ion binding"/>
    <property type="evidence" value="ECO:0007669"/>
    <property type="project" value="InterPro"/>
</dbReference>
<accession>A0A3D9IBN3</accession>
<keyword evidence="4" id="KW-1185">Reference proteome</keyword>
<dbReference type="InterPro" id="IPR049366">
    <property type="entry name" value="RGL11_C"/>
</dbReference>
<dbReference type="SUPFAM" id="SSF49384">
    <property type="entry name" value="Carbohydrate-binding domain"/>
    <property type="match status" value="1"/>
</dbReference>
<dbReference type="InterPro" id="IPR002105">
    <property type="entry name" value="Dockerin_1_rpt"/>
</dbReference>
<feature type="domain" description="EF-hand" evidence="1">
    <location>
        <begin position="1005"/>
        <end position="1040"/>
    </location>
</feature>
<dbReference type="SUPFAM" id="SSF69318">
    <property type="entry name" value="Integrin alpha N-terminal domain"/>
    <property type="match status" value="1"/>
</dbReference>
<dbReference type="InterPro" id="IPR018247">
    <property type="entry name" value="EF_Hand_1_Ca_BS"/>
</dbReference>
<dbReference type="InterPro" id="IPR034641">
    <property type="entry name" value="RGL11"/>
</dbReference>
<dbReference type="GO" id="GO:0030246">
    <property type="term" value="F:carbohydrate binding"/>
    <property type="evidence" value="ECO:0007669"/>
    <property type="project" value="InterPro"/>
</dbReference>
<evidence type="ECO:0000259" key="1">
    <source>
        <dbReference type="PROSITE" id="PS50222"/>
    </source>
</evidence>
<evidence type="ECO:0000313" key="3">
    <source>
        <dbReference type="EMBL" id="RED59178.1"/>
    </source>
</evidence>
<dbReference type="InterPro" id="IPR002048">
    <property type="entry name" value="EF_hand_dom"/>
</dbReference>
<dbReference type="CDD" id="cd14254">
    <property type="entry name" value="Dockerin_II"/>
    <property type="match status" value="1"/>
</dbReference>
<dbReference type="CDD" id="cd10318">
    <property type="entry name" value="RGL11"/>
    <property type="match status" value="1"/>
</dbReference>
<evidence type="ECO:0000259" key="2">
    <source>
        <dbReference type="PROSITE" id="PS51766"/>
    </source>
</evidence>
<dbReference type="Pfam" id="PF00404">
    <property type="entry name" value="Dockerin_1"/>
    <property type="match status" value="1"/>
</dbReference>
<dbReference type="InterPro" id="IPR016134">
    <property type="entry name" value="Dockerin_dom"/>
</dbReference>
<comment type="caution">
    <text evidence="3">The sequence shown here is derived from an EMBL/GenBank/DDBJ whole genome shotgun (WGS) entry which is preliminary data.</text>
</comment>
<protein>
    <submittedName>
        <fullName evidence="3">Cohesin domain-containing protein</fullName>
    </submittedName>
</protein>
<dbReference type="Pfam" id="PF21348">
    <property type="entry name" value="RGL11_C"/>
    <property type="match status" value="2"/>
</dbReference>
<dbReference type="Pfam" id="PF07554">
    <property type="entry name" value="FIVAR"/>
    <property type="match status" value="1"/>
</dbReference>
<dbReference type="InterPro" id="IPR013783">
    <property type="entry name" value="Ig-like_fold"/>
</dbReference>
<dbReference type="Proteomes" id="UP000256869">
    <property type="component" value="Unassembled WGS sequence"/>
</dbReference>
<dbReference type="InterPro" id="IPR008965">
    <property type="entry name" value="CBM2/CBM3_carb-bd_dom_sf"/>
</dbReference>
<dbReference type="PROSITE" id="PS50222">
    <property type="entry name" value="EF_HAND_2"/>
    <property type="match status" value="1"/>
</dbReference>